<accession>A0ABW3VCY9</accession>
<evidence type="ECO:0000313" key="3">
    <source>
        <dbReference type="EMBL" id="MFD1232922.1"/>
    </source>
</evidence>
<organism evidence="3 4">
    <name type="scientific">Pseudonocardia benzenivorans</name>
    <dbReference type="NCBI Taxonomy" id="228005"/>
    <lineage>
        <taxon>Bacteria</taxon>
        <taxon>Bacillati</taxon>
        <taxon>Actinomycetota</taxon>
        <taxon>Actinomycetes</taxon>
        <taxon>Pseudonocardiales</taxon>
        <taxon>Pseudonocardiaceae</taxon>
        <taxon>Pseudonocardia</taxon>
    </lineage>
</organism>
<dbReference type="CDD" id="cd01292">
    <property type="entry name" value="metallo-dependent_hydrolases"/>
    <property type="match status" value="1"/>
</dbReference>
<gene>
    <name evidence="3" type="ORF">ACFQ34_06455</name>
</gene>
<dbReference type="InterPro" id="IPR006680">
    <property type="entry name" value="Amidohydro-rel"/>
</dbReference>
<dbReference type="Gene3D" id="3.20.20.140">
    <property type="entry name" value="Metal-dependent hydrolases"/>
    <property type="match status" value="1"/>
</dbReference>
<protein>
    <submittedName>
        <fullName evidence="3">Amidohydrolase family protein</fullName>
    </submittedName>
</protein>
<proteinExistence type="predicted"/>
<dbReference type="InterPro" id="IPR032465">
    <property type="entry name" value="ACMSD"/>
</dbReference>
<reference evidence="4" key="1">
    <citation type="journal article" date="2019" name="Int. J. Syst. Evol. Microbiol.">
        <title>The Global Catalogue of Microorganisms (GCM) 10K type strain sequencing project: providing services to taxonomists for standard genome sequencing and annotation.</title>
        <authorList>
            <consortium name="The Broad Institute Genomics Platform"/>
            <consortium name="The Broad Institute Genome Sequencing Center for Infectious Disease"/>
            <person name="Wu L."/>
            <person name="Ma J."/>
        </authorList>
    </citation>
    <scope>NUCLEOTIDE SEQUENCE [LARGE SCALE GENOMIC DNA]</scope>
    <source>
        <strain evidence="4">CCUG 49018</strain>
    </source>
</reference>
<evidence type="ECO:0000313" key="4">
    <source>
        <dbReference type="Proteomes" id="UP001597182"/>
    </source>
</evidence>
<dbReference type="EMBL" id="JBHTMB010000044">
    <property type="protein sequence ID" value="MFD1232922.1"/>
    <property type="molecule type" value="Genomic_DNA"/>
</dbReference>
<sequence>MTHPSKTTPPLVIDLHRHLWSIFERYAVVREIAARGTAVGHAHGDGTVQDVDVRAAEIRSEMDKAGVDRSCLLLGDYGLRLGEGDRSIAEENRLATDLARADPDHFIAFFGVDPRRPDAAELFRDALDAGAKGLKLHPCSGFSPADPVCRPLYELAREYSVPVVSHTGPLAAPLVSTYCSPLHLDEPAADFPDVNFVILHAGQRAYFDLALDMARWKPNLYLELSLWQGLFLEDEARFIARVAEIRHGIGLERVVFGSDCPGVSTVMPLDGWVDTFRNLPEIAARHGATVTDDEVTAMLGGTASRLLGLGS</sequence>
<dbReference type="Proteomes" id="UP001597182">
    <property type="component" value="Unassembled WGS sequence"/>
</dbReference>
<keyword evidence="4" id="KW-1185">Reference proteome</keyword>
<dbReference type="SUPFAM" id="SSF51556">
    <property type="entry name" value="Metallo-dependent hydrolases"/>
    <property type="match status" value="1"/>
</dbReference>
<comment type="caution">
    <text evidence="3">The sequence shown here is derived from an EMBL/GenBank/DDBJ whole genome shotgun (WGS) entry which is preliminary data.</text>
</comment>
<dbReference type="PANTHER" id="PTHR21240">
    <property type="entry name" value="2-AMINO-3-CARBOXYLMUCONATE-6-SEMIALDEHYDE DECARBOXYLASE"/>
    <property type="match status" value="1"/>
</dbReference>
<evidence type="ECO:0000256" key="1">
    <source>
        <dbReference type="ARBA" id="ARBA00023239"/>
    </source>
</evidence>
<name>A0ABW3VCY9_9PSEU</name>
<dbReference type="PANTHER" id="PTHR21240:SF19">
    <property type="entry name" value="CATALYTIC_ HYDROLASE"/>
    <property type="match status" value="1"/>
</dbReference>
<feature type="domain" description="Amidohydrolase-related" evidence="2">
    <location>
        <begin position="13"/>
        <end position="309"/>
    </location>
</feature>
<keyword evidence="1" id="KW-0456">Lyase</keyword>
<dbReference type="Pfam" id="PF04909">
    <property type="entry name" value="Amidohydro_2"/>
    <property type="match status" value="1"/>
</dbReference>
<evidence type="ECO:0000259" key="2">
    <source>
        <dbReference type="Pfam" id="PF04909"/>
    </source>
</evidence>
<dbReference type="RefSeq" id="WP_013675809.1">
    <property type="nucleotide sequence ID" value="NZ_BAABKS010000043.1"/>
</dbReference>
<dbReference type="InterPro" id="IPR032466">
    <property type="entry name" value="Metal_Hydrolase"/>
</dbReference>